<sequence length="303" mass="34934">MNSTQLKCFISLAKTLNFTKAAREMFLSQSAVSKNIKNLEKELKVSLFDRTHHKVALTRSGQIFYNHVSLTMNETENVISNLRQGEVTDKPKIKMGYTDLPFEKKWLPIALNLINTRTHFELIPYFVDPGHEKNISKLLTDKTIDFMMMQKDVFMASKNIHYERLFEKGFSVVVLENDPLFLKQSINFQDLSGRDIYLWNGNDNFPSIESLKYSLSSDMFNINFKEESDTSTLIAYVRAKMGIGIVPSVLYNKADTDLRYIPLNSDEKLSYGMVFSENINQPEVMKDVSRFISLAVRIAKVDF</sequence>
<dbReference type="Gene3D" id="3.40.190.10">
    <property type="entry name" value="Periplasmic binding protein-like II"/>
    <property type="match status" value="2"/>
</dbReference>
<evidence type="ECO:0000256" key="3">
    <source>
        <dbReference type="ARBA" id="ARBA00023125"/>
    </source>
</evidence>
<dbReference type="Pfam" id="PF03466">
    <property type="entry name" value="LysR_substrate"/>
    <property type="match status" value="1"/>
</dbReference>
<feature type="domain" description="HTH lysR-type" evidence="5">
    <location>
        <begin position="1"/>
        <end position="58"/>
    </location>
</feature>
<comment type="similarity">
    <text evidence="1">Belongs to the LysR transcriptional regulatory family.</text>
</comment>
<dbReference type="SUPFAM" id="SSF46785">
    <property type="entry name" value="Winged helix' DNA-binding domain"/>
    <property type="match status" value="1"/>
</dbReference>
<reference evidence="6 7" key="1">
    <citation type="submission" date="2015-11" db="EMBL/GenBank/DDBJ databases">
        <title>Draft genome sequences of new species of the genus Lactobacillus isolated from orchardgrass silage.</title>
        <authorList>
            <person name="Tohno M."/>
            <person name="Tanizawa Y."/>
            <person name="Arita M."/>
        </authorList>
    </citation>
    <scope>NUCLEOTIDE SEQUENCE [LARGE SCALE GENOMIC DNA]</scope>
    <source>
        <strain evidence="6 7">IWT25</strain>
    </source>
</reference>
<dbReference type="Proteomes" id="UP000198414">
    <property type="component" value="Unassembled WGS sequence"/>
</dbReference>
<keyword evidence="3" id="KW-0238">DNA-binding</keyword>
<evidence type="ECO:0000256" key="4">
    <source>
        <dbReference type="ARBA" id="ARBA00023163"/>
    </source>
</evidence>
<dbReference type="InterPro" id="IPR036388">
    <property type="entry name" value="WH-like_DNA-bd_sf"/>
</dbReference>
<dbReference type="GO" id="GO:0003700">
    <property type="term" value="F:DNA-binding transcription factor activity"/>
    <property type="evidence" value="ECO:0007669"/>
    <property type="project" value="InterPro"/>
</dbReference>
<evidence type="ECO:0000313" key="6">
    <source>
        <dbReference type="EMBL" id="GAX06340.1"/>
    </source>
</evidence>
<dbReference type="PRINTS" id="PR00039">
    <property type="entry name" value="HTHLYSR"/>
</dbReference>
<dbReference type="EMBL" id="BCMI01000015">
    <property type="protein sequence ID" value="GAX06340.1"/>
    <property type="molecule type" value="Genomic_DNA"/>
</dbReference>
<dbReference type="PANTHER" id="PTHR30346">
    <property type="entry name" value="TRANSCRIPTIONAL DUAL REGULATOR HCAR-RELATED"/>
    <property type="match status" value="1"/>
</dbReference>
<keyword evidence="4" id="KW-0804">Transcription</keyword>
<dbReference type="PROSITE" id="PS50931">
    <property type="entry name" value="HTH_LYSR"/>
    <property type="match status" value="1"/>
</dbReference>
<organism evidence="6 7">
    <name type="scientific">Secundilactobacillus pentosiphilus</name>
    <dbReference type="NCBI Taxonomy" id="1714682"/>
    <lineage>
        <taxon>Bacteria</taxon>
        <taxon>Bacillati</taxon>
        <taxon>Bacillota</taxon>
        <taxon>Bacilli</taxon>
        <taxon>Lactobacillales</taxon>
        <taxon>Lactobacillaceae</taxon>
        <taxon>Secundilactobacillus</taxon>
    </lineage>
</organism>
<gene>
    <name evidence="6" type="primary">lysR_3</name>
    <name evidence="6" type="ORF">IWT25_01683</name>
</gene>
<evidence type="ECO:0000259" key="5">
    <source>
        <dbReference type="PROSITE" id="PS50931"/>
    </source>
</evidence>
<dbReference type="SUPFAM" id="SSF53850">
    <property type="entry name" value="Periplasmic binding protein-like II"/>
    <property type="match status" value="1"/>
</dbReference>
<dbReference type="GO" id="GO:0032993">
    <property type="term" value="C:protein-DNA complex"/>
    <property type="evidence" value="ECO:0007669"/>
    <property type="project" value="TreeGrafter"/>
</dbReference>
<accession>A0A1Z5IX15</accession>
<keyword evidence="2" id="KW-0805">Transcription regulation</keyword>
<dbReference type="Pfam" id="PF00126">
    <property type="entry name" value="HTH_1"/>
    <property type="match status" value="1"/>
</dbReference>
<dbReference type="PANTHER" id="PTHR30346:SF28">
    <property type="entry name" value="HTH-TYPE TRANSCRIPTIONAL REGULATOR CYNR"/>
    <property type="match status" value="1"/>
</dbReference>
<dbReference type="GO" id="GO:0003677">
    <property type="term" value="F:DNA binding"/>
    <property type="evidence" value="ECO:0007669"/>
    <property type="project" value="UniProtKB-KW"/>
</dbReference>
<dbReference type="FunFam" id="1.10.10.10:FF:000001">
    <property type="entry name" value="LysR family transcriptional regulator"/>
    <property type="match status" value="1"/>
</dbReference>
<evidence type="ECO:0000313" key="7">
    <source>
        <dbReference type="Proteomes" id="UP000198414"/>
    </source>
</evidence>
<dbReference type="RefSeq" id="WP_180949761.1">
    <property type="nucleotide sequence ID" value="NZ_BCMI01000015.1"/>
</dbReference>
<comment type="caution">
    <text evidence="6">The sequence shown here is derived from an EMBL/GenBank/DDBJ whole genome shotgun (WGS) entry which is preliminary data.</text>
</comment>
<evidence type="ECO:0000256" key="2">
    <source>
        <dbReference type="ARBA" id="ARBA00023015"/>
    </source>
</evidence>
<dbReference type="InterPro" id="IPR036390">
    <property type="entry name" value="WH_DNA-bd_sf"/>
</dbReference>
<dbReference type="InterPro" id="IPR005119">
    <property type="entry name" value="LysR_subst-bd"/>
</dbReference>
<dbReference type="InterPro" id="IPR000847">
    <property type="entry name" value="LysR_HTH_N"/>
</dbReference>
<dbReference type="Gene3D" id="1.10.10.10">
    <property type="entry name" value="Winged helix-like DNA-binding domain superfamily/Winged helix DNA-binding domain"/>
    <property type="match status" value="1"/>
</dbReference>
<name>A0A1Z5IX15_9LACO</name>
<dbReference type="AlphaFoldDB" id="A0A1Z5IX15"/>
<protein>
    <submittedName>
        <fullName evidence="6">LysR family transcriptional regulator</fullName>
    </submittedName>
</protein>
<proteinExistence type="inferred from homology"/>
<evidence type="ECO:0000256" key="1">
    <source>
        <dbReference type="ARBA" id="ARBA00009437"/>
    </source>
</evidence>